<evidence type="ECO:0000256" key="6">
    <source>
        <dbReference type="SAM" id="Phobius"/>
    </source>
</evidence>
<keyword evidence="2" id="KW-1003">Cell membrane</keyword>
<proteinExistence type="predicted"/>
<accession>A0ABV6RMP7</accession>
<evidence type="ECO:0000256" key="3">
    <source>
        <dbReference type="ARBA" id="ARBA00022692"/>
    </source>
</evidence>
<evidence type="ECO:0000313" key="7">
    <source>
        <dbReference type="EMBL" id="MFC0678259.1"/>
    </source>
</evidence>
<feature type="transmembrane region" description="Helical" evidence="6">
    <location>
        <begin position="223"/>
        <end position="244"/>
    </location>
</feature>
<feature type="transmembrane region" description="Helical" evidence="6">
    <location>
        <begin position="131"/>
        <end position="149"/>
    </location>
</feature>
<comment type="subcellular location">
    <subcellularLocation>
        <location evidence="1">Membrane</location>
        <topology evidence="1">Multi-pass membrane protein</topology>
    </subcellularLocation>
</comment>
<dbReference type="EMBL" id="JBHLTG010000002">
    <property type="protein sequence ID" value="MFC0678259.1"/>
    <property type="molecule type" value="Genomic_DNA"/>
</dbReference>
<sequence length="281" mass="28365">MRWQPRSLALATHPGPTVAVTLIVVVLAAGVGLDPWRIALLGAVLLLNQLSVGLSNDWLDAERDRAVGRTDKPVALGLVPASAVRLAAFATAGMAVILSILLGPAAALAHAVFLAAGWSYNLGLKRTPLSVLPYGIGFGTLPAVVTLSAEDPRGAAWWAIGAGAALGVAAHFANVLPDLEDDARTGIRGLPHRLGRAPTEAITWIALVAAAALVALGNAARSPVAIAGLVAVVVIAVVGVAVGRSAAARGGPATRLSFRLILAAAVLVVLLLALDGDAILA</sequence>
<dbReference type="Gene3D" id="1.10.357.140">
    <property type="entry name" value="UbiA prenyltransferase"/>
    <property type="match status" value="1"/>
</dbReference>
<gene>
    <name evidence="7" type="ORF">ACFFGH_10450</name>
</gene>
<reference evidence="7 8" key="1">
    <citation type="submission" date="2024-09" db="EMBL/GenBank/DDBJ databases">
        <authorList>
            <person name="Sun Q."/>
            <person name="Mori K."/>
        </authorList>
    </citation>
    <scope>NUCLEOTIDE SEQUENCE [LARGE SCALE GENOMIC DNA]</scope>
    <source>
        <strain evidence="7 8">KCTC 23076</strain>
    </source>
</reference>
<name>A0ABV6RMP7_9GAMM</name>
<feature type="transmembrane region" description="Helical" evidence="6">
    <location>
        <begin position="197"/>
        <end position="217"/>
    </location>
</feature>
<evidence type="ECO:0000256" key="1">
    <source>
        <dbReference type="ARBA" id="ARBA00004141"/>
    </source>
</evidence>
<keyword evidence="5 6" id="KW-0472">Membrane</keyword>
<evidence type="ECO:0000256" key="4">
    <source>
        <dbReference type="ARBA" id="ARBA00022989"/>
    </source>
</evidence>
<organism evidence="7 8">
    <name type="scientific">Lysobacter korlensis</name>
    <dbReference type="NCBI Taxonomy" id="553636"/>
    <lineage>
        <taxon>Bacteria</taxon>
        <taxon>Pseudomonadati</taxon>
        <taxon>Pseudomonadota</taxon>
        <taxon>Gammaproteobacteria</taxon>
        <taxon>Lysobacterales</taxon>
        <taxon>Lysobacteraceae</taxon>
        <taxon>Lysobacter</taxon>
    </lineage>
</organism>
<dbReference type="InterPro" id="IPR044878">
    <property type="entry name" value="UbiA_sf"/>
</dbReference>
<feature type="transmembrane region" description="Helical" evidence="6">
    <location>
        <begin position="7"/>
        <end position="30"/>
    </location>
</feature>
<comment type="caution">
    <text evidence="7">The sequence shown here is derived from an EMBL/GenBank/DDBJ whole genome shotgun (WGS) entry which is preliminary data.</text>
</comment>
<keyword evidence="4 6" id="KW-1133">Transmembrane helix</keyword>
<keyword evidence="8" id="KW-1185">Reference proteome</keyword>
<dbReference type="Proteomes" id="UP001589896">
    <property type="component" value="Unassembled WGS sequence"/>
</dbReference>
<dbReference type="Pfam" id="PF01040">
    <property type="entry name" value="UbiA"/>
    <property type="match status" value="1"/>
</dbReference>
<evidence type="ECO:0000256" key="2">
    <source>
        <dbReference type="ARBA" id="ARBA00022475"/>
    </source>
</evidence>
<dbReference type="RefSeq" id="WP_386667951.1">
    <property type="nucleotide sequence ID" value="NZ_JBHLTG010000002.1"/>
</dbReference>
<feature type="transmembrane region" description="Helical" evidence="6">
    <location>
        <begin position="256"/>
        <end position="274"/>
    </location>
</feature>
<keyword evidence="3 6" id="KW-0812">Transmembrane</keyword>
<dbReference type="Gene3D" id="1.20.120.1780">
    <property type="entry name" value="UbiA prenyltransferase"/>
    <property type="match status" value="1"/>
</dbReference>
<dbReference type="InterPro" id="IPR000537">
    <property type="entry name" value="UbiA_prenyltransferase"/>
</dbReference>
<protein>
    <submittedName>
        <fullName evidence="7">UbiA family prenyltransferase</fullName>
    </submittedName>
</protein>
<evidence type="ECO:0000256" key="5">
    <source>
        <dbReference type="ARBA" id="ARBA00023136"/>
    </source>
</evidence>
<evidence type="ECO:0000313" key="8">
    <source>
        <dbReference type="Proteomes" id="UP001589896"/>
    </source>
</evidence>
<dbReference type="CDD" id="cd13956">
    <property type="entry name" value="PT_UbiA"/>
    <property type="match status" value="1"/>
</dbReference>
<feature type="transmembrane region" description="Helical" evidence="6">
    <location>
        <begin position="155"/>
        <end position="176"/>
    </location>
</feature>